<dbReference type="AlphaFoldDB" id="A0A2G9HBG6"/>
<evidence type="ECO:0000313" key="2">
    <source>
        <dbReference type="Proteomes" id="UP000231279"/>
    </source>
</evidence>
<accession>A0A2G9HBG6</accession>
<proteinExistence type="predicted"/>
<comment type="caution">
    <text evidence="1">The sequence shown here is derived from an EMBL/GenBank/DDBJ whole genome shotgun (WGS) entry which is preliminary data.</text>
</comment>
<dbReference type="Proteomes" id="UP000231279">
    <property type="component" value="Unassembled WGS sequence"/>
</dbReference>
<gene>
    <name evidence="1" type="ORF">CDL12_12522</name>
</gene>
<dbReference type="EMBL" id="NKXS01002193">
    <property type="protein sequence ID" value="PIN14872.1"/>
    <property type="molecule type" value="Genomic_DNA"/>
</dbReference>
<evidence type="ECO:0000313" key="1">
    <source>
        <dbReference type="EMBL" id="PIN14872.1"/>
    </source>
</evidence>
<protein>
    <submittedName>
        <fullName evidence="1">Uncharacterized protein</fullName>
    </submittedName>
</protein>
<sequence length="53" mass="5862">MAMANAFPSSSFIAIRSKASESSVALLSFDPPTSMPVNFQFSVSRRFNSFLRK</sequence>
<keyword evidence="2" id="KW-1185">Reference proteome</keyword>
<name>A0A2G9HBG6_9LAMI</name>
<organism evidence="1 2">
    <name type="scientific">Handroanthus impetiginosus</name>
    <dbReference type="NCBI Taxonomy" id="429701"/>
    <lineage>
        <taxon>Eukaryota</taxon>
        <taxon>Viridiplantae</taxon>
        <taxon>Streptophyta</taxon>
        <taxon>Embryophyta</taxon>
        <taxon>Tracheophyta</taxon>
        <taxon>Spermatophyta</taxon>
        <taxon>Magnoliopsida</taxon>
        <taxon>eudicotyledons</taxon>
        <taxon>Gunneridae</taxon>
        <taxon>Pentapetalae</taxon>
        <taxon>asterids</taxon>
        <taxon>lamiids</taxon>
        <taxon>Lamiales</taxon>
        <taxon>Bignoniaceae</taxon>
        <taxon>Crescentiina</taxon>
        <taxon>Tabebuia alliance</taxon>
        <taxon>Handroanthus</taxon>
    </lineage>
</organism>
<reference evidence="2" key="1">
    <citation type="journal article" date="2018" name="Gigascience">
        <title>Genome assembly of the Pink Ipe (Handroanthus impetiginosus, Bignoniaceae), a highly valued, ecologically keystone Neotropical timber forest tree.</title>
        <authorList>
            <person name="Silva-Junior O.B."/>
            <person name="Grattapaglia D."/>
            <person name="Novaes E."/>
            <person name="Collevatti R.G."/>
        </authorList>
    </citation>
    <scope>NUCLEOTIDE SEQUENCE [LARGE SCALE GENOMIC DNA]</scope>
    <source>
        <strain evidence="2">cv. UFG-1</strain>
    </source>
</reference>